<dbReference type="GO" id="GO:0005730">
    <property type="term" value="C:nucleolus"/>
    <property type="evidence" value="ECO:0007669"/>
    <property type="project" value="UniProtKB-SubCell"/>
</dbReference>
<name>G8Y0Q6_PICSO</name>
<protein>
    <recommendedName>
        <fullName evidence="11">ATP-dependent RNA helicase</fullName>
        <ecNumber evidence="11">3.6.4.13</ecNumber>
    </recommendedName>
</protein>
<dbReference type="InterPro" id="IPR001650">
    <property type="entry name" value="Helicase_C-like"/>
</dbReference>
<dbReference type="PROSITE" id="PS51194">
    <property type="entry name" value="HELICASE_CTER"/>
    <property type="match status" value="1"/>
</dbReference>
<feature type="region of interest" description="Disordered" evidence="12">
    <location>
        <begin position="127"/>
        <end position="146"/>
    </location>
</feature>
<comment type="function">
    <text evidence="11">RNA helicase.</text>
</comment>
<dbReference type="InterPro" id="IPR025313">
    <property type="entry name" value="SPB4-like_CTE"/>
</dbReference>
<dbReference type="PROSITE" id="PS51192">
    <property type="entry name" value="HELICASE_ATP_BIND_1"/>
    <property type="match status" value="1"/>
</dbReference>
<evidence type="ECO:0000256" key="8">
    <source>
        <dbReference type="ARBA" id="ARBA00022884"/>
    </source>
</evidence>
<dbReference type="FunCoup" id="G8Y0Q6">
    <property type="interactions" value="1321"/>
</dbReference>
<evidence type="ECO:0000256" key="4">
    <source>
        <dbReference type="ARBA" id="ARBA00022741"/>
    </source>
</evidence>
<proteinExistence type="inferred from homology"/>
<feature type="domain" description="Helicase ATP-binding" evidence="13">
    <location>
        <begin position="184"/>
        <end position="377"/>
    </location>
</feature>
<evidence type="ECO:0000259" key="14">
    <source>
        <dbReference type="PROSITE" id="PS51194"/>
    </source>
</evidence>
<evidence type="ECO:0000256" key="5">
    <source>
        <dbReference type="ARBA" id="ARBA00022801"/>
    </source>
</evidence>
<keyword evidence="7 11" id="KW-0067">ATP-binding</keyword>
<dbReference type="InterPro" id="IPR011545">
    <property type="entry name" value="DEAD/DEAH_box_helicase_dom"/>
</dbReference>
<evidence type="ECO:0000256" key="6">
    <source>
        <dbReference type="ARBA" id="ARBA00022806"/>
    </source>
</evidence>
<sequence>MIKYDKMEEDNLLLNFDTSSAVGSEPSKGGSSKVTGGRWKQRRRLQRSLEGKTRTRSKSNSAEHSKGSFDISSGEQEHKANPKRKSVSDEGNERTEKRPRIREKLGEAGGKDGSYISSLFTSKESISLKSQDDDTEKYNASPSNAPLADKSTFEGLGIVDRLNTHLTERLNFKSPTKIQQEVIPMMCNAANDIFVKAQTGSGKTLSFLLPIFNQLVQEESIERTSGLFAIILAPTRELSNQIYEVAETISRANKRIVPGVVIGGEKKKSEKARIRKGINILIATPGRLADHLENTTSLDISQIRWLVLDEGDKLMELGFQETITQITSKINANSRINRTQNQWKNLPNRRINVLCSATVQKNVQQLGEIVLDNPQLISSDQTVDFDNTSSTDEQMSIPDQLAQKVLVVPPKLRLVTLNGLLKNTVSGKQDSDSINRTIVFLSCSDSVEFHYSLFSKNGQRFRKTKNPETGKLEYTKYFDDSDNDTQTDQEEMGFSTSPLLGKKTTVFKLHGSLTQKNRTTTLQAFVKGGLGDGNSNYILFCTDVASRGLDLPHISNVIEYDPPFTVEDHLHRIGRSARVGNEGTATLFLLPGNEEKYVDQKLKAIHRKEGSMNVQNYESILKKSYSILSTSDGKAKGAAWDTNATTWQLNVERWLLEDTDKHDLAQKAFISHVRAYATHLASEREIFNVKALHLGHLAKSFGLRESPKQLGRSGISHNAGNGAAKTKKMDPRKQMLKMAKLAANASSNEFNISI</sequence>
<dbReference type="GO" id="GO:0016787">
    <property type="term" value="F:hydrolase activity"/>
    <property type="evidence" value="ECO:0007669"/>
    <property type="project" value="UniProtKB-KW"/>
</dbReference>
<dbReference type="CDD" id="cd17949">
    <property type="entry name" value="DEADc_DDX31"/>
    <property type="match status" value="1"/>
</dbReference>
<evidence type="ECO:0000256" key="7">
    <source>
        <dbReference type="ARBA" id="ARBA00022840"/>
    </source>
</evidence>
<dbReference type="GO" id="GO:0003723">
    <property type="term" value="F:RNA binding"/>
    <property type="evidence" value="ECO:0007669"/>
    <property type="project" value="UniProtKB-UniRule"/>
</dbReference>
<dbReference type="InterPro" id="IPR014001">
    <property type="entry name" value="Helicase_ATP-bd"/>
</dbReference>
<dbReference type="SMART" id="SM00490">
    <property type="entry name" value="HELICc"/>
    <property type="match status" value="1"/>
</dbReference>
<comment type="catalytic activity">
    <reaction evidence="11">
        <text>ATP + H2O = ADP + phosphate + H(+)</text>
        <dbReference type="Rhea" id="RHEA:13065"/>
        <dbReference type="ChEBI" id="CHEBI:15377"/>
        <dbReference type="ChEBI" id="CHEBI:15378"/>
        <dbReference type="ChEBI" id="CHEBI:30616"/>
        <dbReference type="ChEBI" id="CHEBI:43474"/>
        <dbReference type="ChEBI" id="CHEBI:456216"/>
        <dbReference type="EC" id="3.6.4.13"/>
    </reaction>
</comment>
<dbReference type="CDD" id="cd18787">
    <property type="entry name" value="SF2_C_DEAD"/>
    <property type="match status" value="1"/>
</dbReference>
<dbReference type="STRING" id="559304.G8Y0Q6"/>
<evidence type="ECO:0000256" key="12">
    <source>
        <dbReference type="SAM" id="MobiDB-lite"/>
    </source>
</evidence>
<keyword evidence="5 11" id="KW-0378">Hydrolase</keyword>
<dbReference type="Pfam" id="PF00270">
    <property type="entry name" value="DEAD"/>
    <property type="match status" value="1"/>
</dbReference>
<evidence type="ECO:0000256" key="10">
    <source>
        <dbReference type="PROSITE-ProRule" id="PRU00552"/>
    </source>
</evidence>
<reference evidence="16 17" key="1">
    <citation type="journal article" date="2012" name="G3 (Bethesda)">
        <title>Pichia sorbitophila, an interspecies yeast hybrid reveals early steps of genome resolution following polyploidization.</title>
        <authorList>
            <person name="Leh Louis V."/>
            <person name="Despons L."/>
            <person name="Friedrich A."/>
            <person name="Martin T."/>
            <person name="Durrens P."/>
            <person name="Casaregola S."/>
            <person name="Neuveglise C."/>
            <person name="Fairhead C."/>
            <person name="Marck C."/>
            <person name="Cruz J.A."/>
            <person name="Straub M.L."/>
            <person name="Kugler V."/>
            <person name="Sacerdot C."/>
            <person name="Uzunov Z."/>
            <person name="Thierry A."/>
            <person name="Weiss S."/>
            <person name="Bleykasten C."/>
            <person name="De Montigny J."/>
            <person name="Jacques N."/>
            <person name="Jung P."/>
            <person name="Lemaire M."/>
            <person name="Mallet S."/>
            <person name="Morel G."/>
            <person name="Richard G.F."/>
            <person name="Sarkar A."/>
            <person name="Savel G."/>
            <person name="Schacherer J."/>
            <person name="Seret M.L."/>
            <person name="Talla E."/>
            <person name="Samson G."/>
            <person name="Jubin C."/>
            <person name="Poulain J."/>
            <person name="Vacherie B."/>
            <person name="Barbe V."/>
            <person name="Pelletier E."/>
            <person name="Sherman D.J."/>
            <person name="Westhof E."/>
            <person name="Weissenbach J."/>
            <person name="Baret P.V."/>
            <person name="Wincker P."/>
            <person name="Gaillardin C."/>
            <person name="Dujon B."/>
            <person name="Souciet J.L."/>
        </authorList>
    </citation>
    <scope>NUCLEOTIDE SEQUENCE [LARGE SCALE GENOMIC DNA]</scope>
    <source>
        <strain evidence="17">ATCC MYA-4447 / BCRC 22081 / CBS 7064 / NBRC 10061 / NRRL Y-12695</strain>
    </source>
</reference>
<comment type="similarity">
    <text evidence="11">Belongs to the DEAD box helicase family.</text>
</comment>
<feature type="short sequence motif" description="Q motif" evidence="10">
    <location>
        <begin position="151"/>
        <end position="180"/>
    </location>
</feature>
<evidence type="ECO:0000313" key="16">
    <source>
        <dbReference type="EMBL" id="CCE86409.1"/>
    </source>
</evidence>
<dbReference type="InParanoid" id="G8Y0Q6"/>
<dbReference type="GO" id="GO:0003724">
    <property type="term" value="F:RNA helicase activity"/>
    <property type="evidence" value="ECO:0007669"/>
    <property type="project" value="UniProtKB-EC"/>
</dbReference>
<dbReference type="eggNOG" id="KOG0348">
    <property type="taxonomic scope" value="Eukaryota"/>
</dbReference>
<organism evidence="16 17">
    <name type="scientific">Pichia sorbitophila (strain ATCC MYA-4447 / BCRC 22081 / CBS 7064 / NBRC 10061 / NRRL Y-12695)</name>
    <name type="common">Hybrid yeast</name>
    <dbReference type="NCBI Taxonomy" id="559304"/>
    <lineage>
        <taxon>Eukaryota</taxon>
        <taxon>Fungi</taxon>
        <taxon>Dikarya</taxon>
        <taxon>Ascomycota</taxon>
        <taxon>Saccharomycotina</taxon>
        <taxon>Pichiomycetes</taxon>
        <taxon>Debaryomycetaceae</taxon>
        <taxon>Millerozyma</taxon>
    </lineage>
</organism>
<keyword evidence="3" id="KW-0698">rRNA processing</keyword>
<dbReference type="PANTHER" id="PTHR24031">
    <property type="entry name" value="RNA HELICASE"/>
    <property type="match status" value="1"/>
</dbReference>
<dbReference type="Pfam" id="PF13959">
    <property type="entry name" value="CTE_SPB4"/>
    <property type="match status" value="1"/>
</dbReference>
<keyword evidence="6 11" id="KW-0347">Helicase</keyword>
<dbReference type="SUPFAM" id="SSF52540">
    <property type="entry name" value="P-loop containing nucleoside triphosphate hydrolases"/>
    <property type="match status" value="2"/>
</dbReference>
<keyword evidence="9" id="KW-0539">Nucleus</keyword>
<dbReference type="SMART" id="SM01178">
    <property type="entry name" value="DUF4217"/>
    <property type="match status" value="1"/>
</dbReference>
<gene>
    <name evidence="16" type="primary">Piso0_004896</name>
    <name evidence="16" type="ORF">GNLVRS01_PISO0N03467g</name>
</gene>
<feature type="compositionally biased region" description="Basic and acidic residues" evidence="12">
    <location>
        <begin position="75"/>
        <end position="110"/>
    </location>
</feature>
<evidence type="ECO:0000256" key="2">
    <source>
        <dbReference type="ARBA" id="ARBA00022517"/>
    </source>
</evidence>
<evidence type="ECO:0000256" key="3">
    <source>
        <dbReference type="ARBA" id="ARBA00022552"/>
    </source>
</evidence>
<dbReference type="EC" id="3.6.4.13" evidence="11"/>
<keyword evidence="8 11" id="KW-0694">RNA-binding</keyword>
<keyword evidence="17" id="KW-1185">Reference proteome</keyword>
<feature type="region of interest" description="Disordered" evidence="12">
    <location>
        <begin position="709"/>
        <end position="730"/>
    </location>
</feature>
<evidence type="ECO:0000259" key="15">
    <source>
        <dbReference type="PROSITE" id="PS51195"/>
    </source>
</evidence>
<accession>G8Y0Q6</accession>
<evidence type="ECO:0000259" key="13">
    <source>
        <dbReference type="PROSITE" id="PS51192"/>
    </source>
</evidence>
<dbReference type="GO" id="GO:0006364">
    <property type="term" value="P:rRNA processing"/>
    <property type="evidence" value="ECO:0007669"/>
    <property type="project" value="UniProtKB-KW"/>
</dbReference>
<dbReference type="Pfam" id="PF00271">
    <property type="entry name" value="Helicase_C"/>
    <property type="match status" value="1"/>
</dbReference>
<comment type="subcellular location">
    <subcellularLocation>
        <location evidence="1">Nucleus</location>
        <location evidence="1">Nucleolus</location>
    </subcellularLocation>
</comment>
<dbReference type="InterPro" id="IPR014014">
    <property type="entry name" value="RNA_helicase_DEAD_Q_motif"/>
</dbReference>
<dbReference type="HOGENOM" id="CLU_003041_26_2_1"/>
<dbReference type="InterPro" id="IPR027417">
    <property type="entry name" value="P-loop_NTPase"/>
</dbReference>
<evidence type="ECO:0000313" key="17">
    <source>
        <dbReference type="Proteomes" id="UP000005222"/>
    </source>
</evidence>
<dbReference type="PROSITE" id="PS51195">
    <property type="entry name" value="Q_MOTIF"/>
    <property type="match status" value="1"/>
</dbReference>
<dbReference type="GO" id="GO:0005524">
    <property type="term" value="F:ATP binding"/>
    <property type="evidence" value="ECO:0007669"/>
    <property type="project" value="UniProtKB-UniRule"/>
</dbReference>
<dbReference type="OMA" id="AVHIKAD"/>
<feature type="domain" description="Helicase C-terminal" evidence="14">
    <location>
        <begin position="426"/>
        <end position="625"/>
    </location>
</feature>
<comment type="domain">
    <text evidence="11">The Q motif is unique to and characteristic of the DEAD box family of RNA helicases and controls ATP binding and hydrolysis.</text>
</comment>
<evidence type="ECO:0000256" key="11">
    <source>
        <dbReference type="RuleBase" id="RU365068"/>
    </source>
</evidence>
<dbReference type="SMART" id="SM00487">
    <property type="entry name" value="DEXDc"/>
    <property type="match status" value="1"/>
</dbReference>
<feature type="region of interest" description="Disordered" evidence="12">
    <location>
        <begin position="15"/>
        <end position="113"/>
    </location>
</feature>
<evidence type="ECO:0000256" key="9">
    <source>
        <dbReference type="ARBA" id="ARBA00023242"/>
    </source>
</evidence>
<dbReference type="OrthoDB" id="422663at2759"/>
<dbReference type="AlphaFoldDB" id="G8Y0Q6"/>
<keyword evidence="2" id="KW-0690">Ribosome biogenesis</keyword>
<dbReference type="Gene3D" id="3.40.50.300">
    <property type="entry name" value="P-loop containing nucleotide triphosphate hydrolases"/>
    <property type="match status" value="2"/>
</dbReference>
<dbReference type="EMBL" id="FO082046">
    <property type="protein sequence ID" value="CCE86409.1"/>
    <property type="molecule type" value="Genomic_DNA"/>
</dbReference>
<evidence type="ECO:0000256" key="1">
    <source>
        <dbReference type="ARBA" id="ARBA00004604"/>
    </source>
</evidence>
<dbReference type="Proteomes" id="UP000005222">
    <property type="component" value="Chromosome N"/>
</dbReference>
<feature type="domain" description="DEAD-box RNA helicase Q" evidence="15">
    <location>
        <begin position="151"/>
        <end position="180"/>
    </location>
</feature>
<keyword evidence="4 11" id="KW-0547">Nucleotide-binding</keyword>